<feature type="compositionally biased region" description="Polar residues" evidence="19">
    <location>
        <begin position="1105"/>
        <end position="1114"/>
    </location>
</feature>
<evidence type="ECO:0000256" key="7">
    <source>
        <dbReference type="ARBA" id="ARBA00022741"/>
    </source>
</evidence>
<name>A0A6F9DFA3_9ASCI</name>
<evidence type="ECO:0000256" key="10">
    <source>
        <dbReference type="ARBA" id="ARBA00023014"/>
    </source>
</evidence>
<dbReference type="PANTHER" id="PTHR47969">
    <property type="entry name" value="CHROMOSOME-ASSOCIATED KINESIN KIF4A-RELATED"/>
    <property type="match status" value="1"/>
</dbReference>
<evidence type="ECO:0000256" key="16">
    <source>
        <dbReference type="ARBA" id="ARBA00034078"/>
    </source>
</evidence>
<evidence type="ECO:0000256" key="6">
    <source>
        <dbReference type="ARBA" id="ARBA00022723"/>
    </source>
</evidence>
<evidence type="ECO:0000256" key="19">
    <source>
        <dbReference type="SAM" id="MobiDB-lite"/>
    </source>
</evidence>
<evidence type="ECO:0000256" key="12">
    <source>
        <dbReference type="ARBA" id="ARBA00023125"/>
    </source>
</evidence>
<dbReference type="AlphaFoldDB" id="A0A6F9DFA3"/>
<keyword evidence="6" id="KW-0479">Metal-binding</keyword>
<dbReference type="InterPro" id="IPR001752">
    <property type="entry name" value="Kinesin_motor_dom"/>
</dbReference>
<dbReference type="GO" id="GO:0007018">
    <property type="term" value="P:microtubule-based movement"/>
    <property type="evidence" value="ECO:0007669"/>
    <property type="project" value="InterPro"/>
</dbReference>
<feature type="region of interest" description="Disordered" evidence="19">
    <location>
        <begin position="716"/>
        <end position="750"/>
    </location>
</feature>
<dbReference type="SMART" id="SM01114">
    <property type="entry name" value="CXC"/>
    <property type="match status" value="1"/>
</dbReference>
<comment type="subcellular location">
    <subcellularLocation>
        <location evidence="3">Cytoplasm</location>
        <location evidence="3">Cytoskeleton</location>
    </subcellularLocation>
    <subcellularLocation>
        <location evidence="2">Nucleus</location>
    </subcellularLocation>
</comment>
<dbReference type="GO" id="GO:0051536">
    <property type="term" value="F:iron-sulfur cluster binding"/>
    <property type="evidence" value="ECO:0007669"/>
    <property type="project" value="UniProtKB-KW"/>
</dbReference>
<evidence type="ECO:0000256" key="14">
    <source>
        <dbReference type="ARBA" id="ARBA00023212"/>
    </source>
</evidence>
<accession>A0A6F9DFA3</accession>
<feature type="compositionally biased region" description="Acidic residues" evidence="19">
    <location>
        <begin position="1022"/>
        <end position="1046"/>
    </location>
</feature>
<keyword evidence="15" id="KW-0539">Nucleus</keyword>
<dbReference type="InterPro" id="IPR027417">
    <property type="entry name" value="P-loop_NTPase"/>
</dbReference>
<evidence type="ECO:0000313" key="21">
    <source>
        <dbReference type="EMBL" id="CAB3259107.1"/>
    </source>
</evidence>
<keyword evidence="14" id="KW-0206">Cytoskeleton</keyword>
<keyword evidence="7 17" id="KW-0547">Nucleotide-binding</keyword>
<sequence>MSEFTAGKAIPVRVALRTRPLLPYELNEGAKECLTFVQEAQQVVVNRNRAFTFDYVFDSTISQGIVYKTSVAPLIDGIFKGFNGTVIAYGQTGSGKTYSMGSAHCVSQSASDEGVGVIPRVINDLFNGIESRSKFKFCIKVSYVEIYKEELKDLLAPEQNRQSNLAIRENPDGSIRIAGLTEVTVSSPCETLEFMEQGNSIRSTGSTAMNATSSRSHAIFTISLEDLDEYTCSKFHLVDLAGSERQKRTKAQGERLQEGIKINAGLLALGNVISALGERRNADQHIPYRDSKLTRILQDSLGGNSLTVMIACVSPADCNVEETVNTLRYADRARKIKNKPMVNRDPQTAELVSLRKEVQQLRLKLLQSGASTTFSETSTPRESFADREKLNSLEEENRQLVSEMQKLVDSNTEMCEKAITTDLVCEELQGKLVELRTEAEKVANDPHDLSLAEEAISEEEQRECIHNLRNLHKKLLDVQVNGNEDSPGNIITNLTTVLHATRRDSEEGASANNSMADETGMDTSLKAEHILRTAKLSNQLQELSKALAMKEELAKRMCAGGEDMGVLKSQYEDKLLKLDKQIDSLQKEKDALATALEVAVKNNENRTISEQRRRRLLELETQIKELKREKKEKEKVSKLKAQGDQKITKLNGEIQAIKSSRVRLMRQIKEENQKFLAMKKEKEREVKQLKEKDRKRQYEIVKLERDFVKQKNVLRRKTEEAAASNRRLKEALSKQKMAAAKRQQSQSRTLDSANTKMRFWLEEDIEIAVRSKEAKRHLEGLEEDLKVLQEDLQNMENSDSPSKRRRTFVKSDADDLVRRKRELEDEVELKEAQVKDLKSKLSDAKDARTRQQTRWVQITSIAEARAIMKHLFGLIVASRMSEEECMEAKKRAIEEGNKARAVCRELENEIEQNKRDQEHSITALETTYHEQMLLLTSQLNQSSSNRTLVNPTQREANLEAQIKIQASVIEEMRKQQESEMARRDSYIGEAGDKQTFFQPLDTTFKKPTKPKIEARNYGVYESETEDDGDDDDEEISDYESESESEYEPTPKPKRTKKRTGCFCSKLHCSTKHCPCRKAGIICSDACGCDKDSCCNSESKDKTWDSNETTSSTGEKTLEDAETSENMAAPYYARKTGLFESAENSPALSPSKAPNGKNSAEVKKYKPVYFDSPLQERQQNISDMSTDEDVKSGSKPRPSVAPTKQRKRRLLEPVDFLG</sequence>
<evidence type="ECO:0000256" key="9">
    <source>
        <dbReference type="ARBA" id="ARBA00023004"/>
    </source>
</evidence>
<keyword evidence="11 18" id="KW-0175">Coiled coil</keyword>
<dbReference type="PRINTS" id="PR00380">
    <property type="entry name" value="KINESINHEAVY"/>
</dbReference>
<feature type="coiled-coil region" evidence="18">
    <location>
        <begin position="771"/>
        <end position="854"/>
    </location>
</feature>
<protein>
    <submittedName>
        <fullName evidence="21">Chromosome-associated kinesin KIF4A</fullName>
    </submittedName>
</protein>
<evidence type="ECO:0000256" key="17">
    <source>
        <dbReference type="PROSITE-ProRule" id="PRU00283"/>
    </source>
</evidence>
<dbReference type="PROSITE" id="PS00411">
    <property type="entry name" value="KINESIN_MOTOR_1"/>
    <property type="match status" value="1"/>
</dbReference>
<keyword evidence="10" id="KW-0411">Iron-sulfur</keyword>
<dbReference type="InterPro" id="IPR033467">
    <property type="entry name" value="Tesmin/TSO1-like_CXC"/>
</dbReference>
<evidence type="ECO:0000256" key="11">
    <source>
        <dbReference type="ARBA" id="ARBA00023054"/>
    </source>
</evidence>
<keyword evidence="9" id="KW-0408">Iron</keyword>
<feature type="compositionally biased region" description="Polar residues" evidence="19">
    <location>
        <begin position="1174"/>
        <end position="1183"/>
    </location>
</feature>
<feature type="region of interest" description="Disordered" evidence="19">
    <location>
        <begin position="1096"/>
        <end position="1128"/>
    </location>
</feature>
<dbReference type="PROSITE" id="PS50067">
    <property type="entry name" value="KINESIN_MOTOR_2"/>
    <property type="match status" value="1"/>
</dbReference>
<dbReference type="SMART" id="SM00129">
    <property type="entry name" value="KISc"/>
    <property type="match status" value="1"/>
</dbReference>
<dbReference type="CDD" id="cd01372">
    <property type="entry name" value="KISc_KIF4"/>
    <property type="match status" value="1"/>
</dbReference>
<evidence type="ECO:0000256" key="15">
    <source>
        <dbReference type="ARBA" id="ARBA00023242"/>
    </source>
</evidence>
<dbReference type="InterPro" id="IPR019821">
    <property type="entry name" value="Kinesin_motor_CS"/>
</dbReference>
<evidence type="ECO:0000256" key="5">
    <source>
        <dbReference type="ARBA" id="ARBA00022701"/>
    </source>
</evidence>
<dbReference type="InterPro" id="IPR027640">
    <property type="entry name" value="Kinesin-like_fam"/>
</dbReference>
<dbReference type="FunFam" id="3.40.850.10:FF:000038">
    <property type="entry name" value="chromosome-associated kinesin KIF4A"/>
    <property type="match status" value="1"/>
</dbReference>
<dbReference type="GO" id="GO:0005524">
    <property type="term" value="F:ATP binding"/>
    <property type="evidence" value="ECO:0007669"/>
    <property type="project" value="UniProtKB-UniRule"/>
</dbReference>
<keyword evidence="4" id="KW-0963">Cytoplasm</keyword>
<dbReference type="GO" id="GO:0051231">
    <property type="term" value="P:spindle elongation"/>
    <property type="evidence" value="ECO:0007669"/>
    <property type="project" value="TreeGrafter"/>
</dbReference>
<dbReference type="GO" id="GO:0008017">
    <property type="term" value="F:microtubule binding"/>
    <property type="evidence" value="ECO:0007669"/>
    <property type="project" value="InterPro"/>
</dbReference>
<dbReference type="GO" id="GO:0005634">
    <property type="term" value="C:nucleus"/>
    <property type="evidence" value="ECO:0007669"/>
    <property type="project" value="UniProtKB-SubCell"/>
</dbReference>
<comment type="cofactor">
    <cofactor evidence="16">
        <name>[2Fe-2S] cluster</name>
        <dbReference type="ChEBI" id="CHEBI:190135"/>
    </cofactor>
</comment>
<gene>
    <name evidence="21" type="primary">Kif4a</name>
</gene>
<dbReference type="GO" id="GO:0005874">
    <property type="term" value="C:microtubule"/>
    <property type="evidence" value="ECO:0007669"/>
    <property type="project" value="UniProtKB-KW"/>
</dbReference>
<keyword evidence="12" id="KW-0238">DNA-binding</keyword>
<dbReference type="Pfam" id="PF25764">
    <property type="entry name" value="KIF21A_4th"/>
    <property type="match status" value="1"/>
</dbReference>
<keyword evidence="13 17" id="KW-0505">Motor protein</keyword>
<feature type="binding site" evidence="17">
    <location>
        <begin position="90"/>
        <end position="97"/>
    </location>
    <ligand>
        <name>ATP</name>
        <dbReference type="ChEBI" id="CHEBI:30616"/>
    </ligand>
</feature>
<evidence type="ECO:0000259" key="20">
    <source>
        <dbReference type="PROSITE" id="PS50067"/>
    </source>
</evidence>
<dbReference type="GO" id="GO:0003677">
    <property type="term" value="F:DNA binding"/>
    <property type="evidence" value="ECO:0007669"/>
    <property type="project" value="UniProtKB-KW"/>
</dbReference>
<dbReference type="Gene3D" id="3.40.850.10">
    <property type="entry name" value="Kinesin motor domain"/>
    <property type="match status" value="1"/>
</dbReference>
<feature type="domain" description="Kinesin motor" evidence="20">
    <location>
        <begin position="11"/>
        <end position="336"/>
    </location>
</feature>
<evidence type="ECO:0000256" key="13">
    <source>
        <dbReference type="ARBA" id="ARBA00023175"/>
    </source>
</evidence>
<dbReference type="GO" id="GO:0005829">
    <property type="term" value="C:cytosol"/>
    <property type="evidence" value="ECO:0007669"/>
    <property type="project" value="UniProtKB-ARBA"/>
</dbReference>
<evidence type="ECO:0000256" key="8">
    <source>
        <dbReference type="ARBA" id="ARBA00022840"/>
    </source>
</evidence>
<feature type="region of interest" description="Disordered" evidence="19">
    <location>
        <begin position="1141"/>
        <end position="1217"/>
    </location>
</feature>
<evidence type="ECO:0000256" key="3">
    <source>
        <dbReference type="ARBA" id="ARBA00004245"/>
    </source>
</evidence>
<organism evidence="21">
    <name type="scientific">Phallusia mammillata</name>
    <dbReference type="NCBI Taxonomy" id="59560"/>
    <lineage>
        <taxon>Eukaryota</taxon>
        <taxon>Metazoa</taxon>
        <taxon>Chordata</taxon>
        <taxon>Tunicata</taxon>
        <taxon>Ascidiacea</taxon>
        <taxon>Phlebobranchia</taxon>
        <taxon>Ascidiidae</taxon>
        <taxon>Phallusia</taxon>
    </lineage>
</organism>
<comment type="similarity">
    <text evidence="17">Belongs to the TRAFAC class myosin-kinesin ATPase superfamily. Kinesin family.</text>
</comment>
<proteinExistence type="evidence at transcript level"/>
<reference evidence="21" key="1">
    <citation type="submission" date="2020-04" db="EMBL/GenBank/DDBJ databases">
        <authorList>
            <person name="Neveu A P."/>
        </authorList>
    </citation>
    <scope>NUCLEOTIDE SEQUENCE</scope>
    <source>
        <tissue evidence="21">Whole embryo</tissue>
    </source>
</reference>
<feature type="coiled-coil region" evidence="18">
    <location>
        <begin position="390"/>
        <end position="445"/>
    </location>
</feature>
<evidence type="ECO:0000256" key="2">
    <source>
        <dbReference type="ARBA" id="ARBA00004123"/>
    </source>
</evidence>
<feature type="coiled-coil region" evidence="18">
    <location>
        <begin position="889"/>
        <end position="916"/>
    </location>
</feature>
<feature type="region of interest" description="Disordered" evidence="19">
    <location>
        <begin position="1014"/>
        <end position="1057"/>
    </location>
</feature>
<dbReference type="Pfam" id="PF00225">
    <property type="entry name" value="Kinesin"/>
    <property type="match status" value="1"/>
</dbReference>
<keyword evidence="8 17" id="KW-0067">ATP-binding</keyword>
<dbReference type="GO" id="GO:0046872">
    <property type="term" value="F:metal ion binding"/>
    <property type="evidence" value="ECO:0007669"/>
    <property type="project" value="UniProtKB-KW"/>
</dbReference>
<evidence type="ECO:0000256" key="1">
    <source>
        <dbReference type="ARBA" id="ARBA00001966"/>
    </source>
</evidence>
<dbReference type="GO" id="GO:0003777">
    <property type="term" value="F:microtubule motor activity"/>
    <property type="evidence" value="ECO:0007669"/>
    <property type="project" value="InterPro"/>
</dbReference>
<comment type="cofactor">
    <cofactor evidence="1">
        <name>[4Fe-4S] cluster</name>
        <dbReference type="ChEBI" id="CHEBI:49883"/>
    </cofactor>
</comment>
<evidence type="ECO:0000256" key="4">
    <source>
        <dbReference type="ARBA" id="ARBA00022490"/>
    </source>
</evidence>
<keyword evidence="5" id="KW-0493">Microtubule</keyword>
<evidence type="ECO:0000256" key="18">
    <source>
        <dbReference type="SAM" id="Coils"/>
    </source>
</evidence>
<dbReference type="PANTHER" id="PTHR47969:SF15">
    <property type="entry name" value="CHROMOSOME-ASSOCIATED KINESIN KIF4A-RELATED"/>
    <property type="match status" value="1"/>
</dbReference>
<dbReference type="InterPro" id="IPR036961">
    <property type="entry name" value="Kinesin_motor_dom_sf"/>
</dbReference>
<dbReference type="EMBL" id="LR786220">
    <property type="protein sequence ID" value="CAB3259107.1"/>
    <property type="molecule type" value="mRNA"/>
</dbReference>
<dbReference type="GO" id="GO:0005875">
    <property type="term" value="C:microtubule associated complex"/>
    <property type="evidence" value="ECO:0007669"/>
    <property type="project" value="TreeGrafter"/>
</dbReference>
<dbReference type="SUPFAM" id="SSF52540">
    <property type="entry name" value="P-loop containing nucleoside triphosphate hydrolases"/>
    <property type="match status" value="1"/>
</dbReference>
<dbReference type="GO" id="GO:0007052">
    <property type="term" value="P:mitotic spindle organization"/>
    <property type="evidence" value="ECO:0007669"/>
    <property type="project" value="TreeGrafter"/>
</dbReference>